<gene>
    <name evidence="2" type="ORF">F7731_05780</name>
</gene>
<feature type="transmembrane region" description="Helical" evidence="1">
    <location>
        <begin position="101"/>
        <end position="127"/>
    </location>
</feature>
<dbReference type="InterPro" id="IPR031360">
    <property type="entry name" value="TrpP"/>
</dbReference>
<feature type="transmembrane region" description="Helical" evidence="1">
    <location>
        <begin position="51"/>
        <end position="71"/>
    </location>
</feature>
<keyword evidence="1" id="KW-0472">Membrane</keyword>
<accession>A0A6L3V6Q6</accession>
<feature type="transmembrane region" description="Helical" evidence="1">
    <location>
        <begin position="6"/>
        <end position="30"/>
    </location>
</feature>
<evidence type="ECO:0000313" key="2">
    <source>
        <dbReference type="EMBL" id="KAB2337134.1"/>
    </source>
</evidence>
<dbReference type="OrthoDB" id="2243651at2"/>
<evidence type="ECO:0000313" key="3">
    <source>
        <dbReference type="Proteomes" id="UP000481030"/>
    </source>
</evidence>
<keyword evidence="1" id="KW-1133">Transmembrane helix</keyword>
<dbReference type="Pfam" id="PF17099">
    <property type="entry name" value="TrpP"/>
    <property type="match status" value="1"/>
</dbReference>
<protein>
    <submittedName>
        <fullName evidence="2">Tryptophan transporter</fullName>
    </submittedName>
</protein>
<keyword evidence="1" id="KW-0812">Transmembrane</keyword>
<feature type="transmembrane region" description="Helical" evidence="1">
    <location>
        <begin position="133"/>
        <end position="158"/>
    </location>
</feature>
<dbReference type="Proteomes" id="UP000481030">
    <property type="component" value="Unassembled WGS sequence"/>
</dbReference>
<keyword evidence="3" id="KW-1185">Reference proteome</keyword>
<sequence>MNTKNLVALALLVGMGAVLHAVVPGFFLGMKPDMMLTMMFLGIVLFPDKKSVLLLGITTGLIAALTTSFPGGQIPNIIDKPVSAFIFLGLYLAVRKFNNSIVSVAILTALGTIVSGIAFLTSALLIVGLPGPFTALFGAVVLPAAAVNTIAMIVLYPVAQSIIKRTKLNKQTIIIDENNGRERKSID</sequence>
<organism evidence="2 3">
    <name type="scientific">Cytobacillus depressus</name>
    <dbReference type="NCBI Taxonomy" id="1602942"/>
    <lineage>
        <taxon>Bacteria</taxon>
        <taxon>Bacillati</taxon>
        <taxon>Bacillota</taxon>
        <taxon>Bacilli</taxon>
        <taxon>Bacillales</taxon>
        <taxon>Bacillaceae</taxon>
        <taxon>Cytobacillus</taxon>
    </lineage>
</organism>
<proteinExistence type="predicted"/>
<comment type="caution">
    <text evidence="2">The sequence shown here is derived from an EMBL/GenBank/DDBJ whole genome shotgun (WGS) entry which is preliminary data.</text>
</comment>
<evidence type="ECO:0000256" key="1">
    <source>
        <dbReference type="SAM" id="Phobius"/>
    </source>
</evidence>
<dbReference type="RefSeq" id="WP_151533819.1">
    <property type="nucleotide sequence ID" value="NZ_WBOS01000002.1"/>
</dbReference>
<dbReference type="EMBL" id="WBOS01000002">
    <property type="protein sequence ID" value="KAB2337134.1"/>
    <property type="molecule type" value="Genomic_DNA"/>
</dbReference>
<dbReference type="AlphaFoldDB" id="A0A6L3V6Q6"/>
<name>A0A6L3V6Q6_9BACI</name>
<reference evidence="2 3" key="1">
    <citation type="journal article" date="2016" name="Antonie Van Leeuwenhoek">
        <title>Bacillus depressus sp. nov., isolated from soil of a sunflower field.</title>
        <authorList>
            <person name="Wei X."/>
            <person name="Xin D."/>
            <person name="Xin Y."/>
            <person name="Zhang H."/>
            <person name="Wang T."/>
            <person name="Zhang J."/>
        </authorList>
    </citation>
    <scope>NUCLEOTIDE SEQUENCE [LARGE SCALE GENOMIC DNA]</scope>
    <source>
        <strain evidence="2 3">BZ1</strain>
    </source>
</reference>